<keyword evidence="9" id="KW-1185">Reference proteome</keyword>
<organism evidence="8 9">
    <name type="scientific">Anaeromyxobacter oryzae</name>
    <dbReference type="NCBI Taxonomy" id="2918170"/>
    <lineage>
        <taxon>Bacteria</taxon>
        <taxon>Pseudomonadati</taxon>
        <taxon>Myxococcota</taxon>
        <taxon>Myxococcia</taxon>
        <taxon>Myxococcales</taxon>
        <taxon>Cystobacterineae</taxon>
        <taxon>Anaeromyxobacteraceae</taxon>
        <taxon>Anaeromyxobacter</taxon>
    </lineage>
</organism>
<gene>
    <name evidence="8" type="ORF">AMOR_43920</name>
</gene>
<evidence type="ECO:0000313" key="9">
    <source>
        <dbReference type="Proteomes" id="UP001162891"/>
    </source>
</evidence>
<comment type="similarity">
    <text evidence="1">Belongs to the carbohydrate kinase PfkB family.</text>
</comment>
<keyword evidence="3" id="KW-0547">Nucleotide-binding</keyword>
<dbReference type="RefSeq" id="WP_248354187.1">
    <property type="nucleotide sequence ID" value="NZ_AP025591.1"/>
</dbReference>
<keyword evidence="4" id="KW-0418">Kinase</keyword>
<dbReference type="PANTHER" id="PTHR43085:SF49">
    <property type="entry name" value="5-DEHYDRO-2-DEOXYGLUCONOKINASE"/>
    <property type="match status" value="1"/>
</dbReference>
<dbReference type="PANTHER" id="PTHR43085">
    <property type="entry name" value="HEXOKINASE FAMILY MEMBER"/>
    <property type="match status" value="1"/>
</dbReference>
<protein>
    <submittedName>
        <fullName evidence="8">5-dehydro-2-deoxygluconokinase</fullName>
    </submittedName>
</protein>
<accession>A0ABN6MWU3</accession>
<dbReference type="InterPro" id="IPR050306">
    <property type="entry name" value="PfkB_Carbo_kinase"/>
</dbReference>
<dbReference type="InterPro" id="IPR018659">
    <property type="entry name" value="DUF2090"/>
</dbReference>
<dbReference type="EMBL" id="AP025591">
    <property type="protein sequence ID" value="BDG05396.1"/>
    <property type="molecule type" value="Genomic_DNA"/>
</dbReference>
<evidence type="ECO:0000256" key="2">
    <source>
        <dbReference type="ARBA" id="ARBA00022679"/>
    </source>
</evidence>
<evidence type="ECO:0000256" key="4">
    <source>
        <dbReference type="ARBA" id="ARBA00022777"/>
    </source>
</evidence>
<evidence type="ECO:0000256" key="3">
    <source>
        <dbReference type="ARBA" id="ARBA00022741"/>
    </source>
</evidence>
<dbReference type="CDD" id="cd01166">
    <property type="entry name" value="KdgK"/>
    <property type="match status" value="1"/>
</dbReference>
<dbReference type="InterPro" id="IPR023314">
    <property type="entry name" value="Myo_inos_IolC-like_sf"/>
</dbReference>
<evidence type="ECO:0000313" key="8">
    <source>
        <dbReference type="EMBL" id="BDG05396.1"/>
    </source>
</evidence>
<dbReference type="SUPFAM" id="SSF53613">
    <property type="entry name" value="Ribokinase-like"/>
    <property type="match status" value="1"/>
</dbReference>
<dbReference type="Pfam" id="PF09863">
    <property type="entry name" value="DUF2090"/>
    <property type="match status" value="1"/>
</dbReference>
<dbReference type="Proteomes" id="UP001162891">
    <property type="component" value="Chromosome"/>
</dbReference>
<dbReference type="InterPro" id="IPR013785">
    <property type="entry name" value="Aldolase_TIM"/>
</dbReference>
<reference evidence="9" key="1">
    <citation type="journal article" date="2022" name="Int. J. Syst. Evol. Microbiol.">
        <title>Anaeromyxobacter oryzae sp. nov., Anaeromyxobacter diazotrophicus sp. nov. and Anaeromyxobacter paludicola sp. nov., isolated from paddy soils.</title>
        <authorList>
            <person name="Itoh H."/>
            <person name="Xu Z."/>
            <person name="Mise K."/>
            <person name="Masuda Y."/>
            <person name="Ushijima N."/>
            <person name="Hayakawa C."/>
            <person name="Shiratori Y."/>
            <person name="Senoo K."/>
        </authorList>
    </citation>
    <scope>NUCLEOTIDE SEQUENCE [LARGE SCALE GENOMIC DNA]</scope>
    <source>
        <strain evidence="9">Red232</strain>
    </source>
</reference>
<keyword evidence="2" id="KW-0808">Transferase</keyword>
<name>A0ABN6MWU3_9BACT</name>
<dbReference type="InterPro" id="IPR011611">
    <property type="entry name" value="PfkB_dom"/>
</dbReference>
<feature type="domain" description="Carbohydrate kinase PfkB" evidence="6">
    <location>
        <begin position="18"/>
        <end position="333"/>
    </location>
</feature>
<evidence type="ECO:0000256" key="5">
    <source>
        <dbReference type="ARBA" id="ARBA00022840"/>
    </source>
</evidence>
<dbReference type="Gene3D" id="3.20.20.70">
    <property type="entry name" value="Aldolase class I"/>
    <property type="match status" value="1"/>
</dbReference>
<dbReference type="Gene3D" id="3.40.1190.20">
    <property type="match status" value="1"/>
</dbReference>
<sequence>MATPAHPAPSPAETRRLDVICLGRLAIDLYAQQLGAPLADATTFARYLGGSSANIAFGCARLGLRAAMASRVGDDPMGRFLCETLAAEGCDVSHVSVDPERLTALVLLGIKDRETFPLVFYRRDCADMAVRDEDVEEPFVASSRALVVTGTHLSTEHTHAVAVAALERARRNDVRTVLDVDYRPVLWGLTKPAAGDTWFVASDRVTAHLQALLPRFDLVVGTRAEFRIAGGRDDLLDALRAVRALTPAVLVVKLGAAGCAVVDGAVPPSLEAAARVPSFPVKVMNELGAGDAFMAGLLKGWLDGRPWAESGRTANACGALVVSRHACSASMPTPAELDWFVARPTGSGADQDPRLARLHRVSHRRKAWDDLCIFAFDHRRQLFDLASEVGAPEARLRELKSLFVRAVGETEGAMGVAGRVGAIIDDTYGEDALLSATGRGWWLARPVEVPGSSPLELEGGRSIGSRLVSWPREQVVKCLVRLDPDGPVLDRLEDETQVRAVYDAVQASGHELLLEVIPPGPLDADRVLRALKRLYNVGIFPEWWKLPPLAPEAWGRVDALVAERDPSCRGALLLGQGAALETLAAGFRDAAASRACRGFAVGRTIFDAPSREWLAGRIDDDALVARVRASFEALIRAWRDARAGKERAA</sequence>
<evidence type="ECO:0000256" key="1">
    <source>
        <dbReference type="ARBA" id="ARBA00010688"/>
    </source>
</evidence>
<evidence type="ECO:0000259" key="7">
    <source>
        <dbReference type="Pfam" id="PF09863"/>
    </source>
</evidence>
<dbReference type="Pfam" id="PF00294">
    <property type="entry name" value="PfkB"/>
    <property type="match status" value="1"/>
</dbReference>
<dbReference type="NCBIfam" id="TIGR04382">
    <property type="entry name" value="myo_inos_iolC_N"/>
    <property type="match status" value="1"/>
</dbReference>
<evidence type="ECO:0000259" key="6">
    <source>
        <dbReference type="Pfam" id="PF00294"/>
    </source>
</evidence>
<dbReference type="InterPro" id="IPR029056">
    <property type="entry name" value="Ribokinase-like"/>
</dbReference>
<feature type="domain" description="DUF2090" evidence="7">
    <location>
        <begin position="336"/>
        <end position="641"/>
    </location>
</feature>
<dbReference type="InterPro" id="IPR030830">
    <property type="entry name" value="Myo_inos_IolC"/>
</dbReference>
<proteinExistence type="inferred from homology"/>
<keyword evidence="5" id="KW-0067">ATP-binding</keyword>
<dbReference type="Gene3D" id="2.20.150.10">
    <property type="entry name" value="putative 5-dehydro-2- deoxygluconokinase"/>
    <property type="match status" value="1"/>
</dbReference>